<evidence type="ECO:0000256" key="1">
    <source>
        <dbReference type="ARBA" id="ARBA00023172"/>
    </source>
</evidence>
<dbReference type="GO" id="GO:0015074">
    <property type="term" value="P:DNA integration"/>
    <property type="evidence" value="ECO:0007669"/>
    <property type="project" value="InterPro"/>
</dbReference>
<proteinExistence type="predicted"/>
<accession>A0AAD6CY11</accession>
<dbReference type="PANTHER" id="PTHR37535">
    <property type="entry name" value="FLUG DOMAIN PROTEIN"/>
    <property type="match status" value="1"/>
</dbReference>
<dbReference type="AlphaFoldDB" id="A0AAD6CY11"/>
<dbReference type="Pfam" id="PF11917">
    <property type="entry name" value="DUF3435"/>
    <property type="match status" value="1"/>
</dbReference>
<dbReference type="EMBL" id="JAQIZZ010000004">
    <property type="protein sequence ID" value="KAJ5544088.1"/>
    <property type="molecule type" value="Genomic_DNA"/>
</dbReference>
<dbReference type="GO" id="GO:0003677">
    <property type="term" value="F:DNA binding"/>
    <property type="evidence" value="ECO:0007669"/>
    <property type="project" value="InterPro"/>
</dbReference>
<evidence type="ECO:0000313" key="2">
    <source>
        <dbReference type="EMBL" id="KAJ5544088.1"/>
    </source>
</evidence>
<dbReference type="GO" id="GO:0006310">
    <property type="term" value="P:DNA recombination"/>
    <property type="evidence" value="ECO:0007669"/>
    <property type="project" value="UniProtKB-KW"/>
</dbReference>
<organism evidence="2 3">
    <name type="scientific">Penicillium frequentans</name>
    <dbReference type="NCBI Taxonomy" id="3151616"/>
    <lineage>
        <taxon>Eukaryota</taxon>
        <taxon>Fungi</taxon>
        <taxon>Dikarya</taxon>
        <taxon>Ascomycota</taxon>
        <taxon>Pezizomycotina</taxon>
        <taxon>Eurotiomycetes</taxon>
        <taxon>Eurotiomycetidae</taxon>
        <taxon>Eurotiales</taxon>
        <taxon>Aspergillaceae</taxon>
        <taxon>Penicillium</taxon>
    </lineage>
</organism>
<evidence type="ECO:0000313" key="3">
    <source>
        <dbReference type="Proteomes" id="UP001220324"/>
    </source>
</evidence>
<dbReference type="InterPro" id="IPR013762">
    <property type="entry name" value="Integrase-like_cat_sf"/>
</dbReference>
<protein>
    <recommendedName>
        <fullName evidence="4">C2H2-type domain-containing protein</fullName>
    </recommendedName>
</protein>
<keyword evidence="3" id="KW-1185">Reference proteome</keyword>
<dbReference type="PANTHER" id="PTHR37535:SF4">
    <property type="entry name" value="FLUG DOMAIN-CONTAINING PROTEIN"/>
    <property type="match status" value="1"/>
</dbReference>
<gene>
    <name evidence="2" type="ORF">N7494_005367</name>
</gene>
<sequence length="682" mass="77868">MIFLEWILDNYNIKKFSSLHENWRLWCQLYRKSVGRSLHAKCCQDINDFMKENLVPSYSLDMSVGEKPVMNVDDLYVVLHHHWTKDTTPYPDGRQVIQLAFLLLVSAYTASRPGALVYVEKNERTNVQHFFSNASDGEGMHGTEDWDLRSEDLKTLCYGQISLVLLPNPGAARDHLVMEVDLKHTKGHHSSPKRKIFLMSEVKQPIFDAIILVLAMAILDDAFESNIHSVEDIFKTRVPSPRRSLKVKFKPEKLNVPICRQPISTISGMKTHSIKPLKYHTYLYYLQRLSLAVGMIRAMRPYDLRRGTGEAVDKTASLPLLQQVMGHAYASTFQKYMNQRVQTHVQAAFLGVPSQDALMNIVSHQSRYIDPRAPSHYEDLSMAAKSTWLDHPEIVQLKQMRDALATEAKELYGSVSKAAGTKLGELKNKTDALLRTTKAKLKKGAFTAARDVYFATIDTLEINKQLDPSPLDMDQGTYEPIAIVHRLKERRQIAKLIQLPFQESAANATVLKDLDENQILTEKQSTFFNLSKKDDVRQRIVLINALIDYGRVENVPSERTLSETESQCTANDNQTSSCEVIFSSQQDHSSSPEPRDGPICLTNRHCLFCVFEPNFQCYFATPRKAREHFEKHLRGVKRDEPILCPDKFCNLVLRGHQAFKNHAQRVHSVLYFTEAQRTLAGF</sequence>
<dbReference type="SUPFAM" id="SSF56349">
    <property type="entry name" value="DNA breaking-rejoining enzymes"/>
    <property type="match status" value="1"/>
</dbReference>
<keyword evidence="1" id="KW-0233">DNA recombination</keyword>
<comment type="caution">
    <text evidence="2">The sequence shown here is derived from an EMBL/GenBank/DDBJ whole genome shotgun (WGS) entry which is preliminary data.</text>
</comment>
<dbReference type="Gene3D" id="1.10.443.10">
    <property type="entry name" value="Intergrase catalytic core"/>
    <property type="match status" value="1"/>
</dbReference>
<dbReference type="InterPro" id="IPR021842">
    <property type="entry name" value="DUF3435"/>
</dbReference>
<dbReference type="Proteomes" id="UP001220324">
    <property type="component" value="Unassembled WGS sequence"/>
</dbReference>
<dbReference type="InterPro" id="IPR011010">
    <property type="entry name" value="DNA_brk_join_enz"/>
</dbReference>
<reference evidence="2 3" key="1">
    <citation type="journal article" date="2023" name="IMA Fungus">
        <title>Comparative genomic study of the Penicillium genus elucidates a diverse pangenome and 15 lateral gene transfer events.</title>
        <authorList>
            <person name="Petersen C."/>
            <person name="Sorensen T."/>
            <person name="Nielsen M.R."/>
            <person name="Sondergaard T.E."/>
            <person name="Sorensen J.L."/>
            <person name="Fitzpatrick D.A."/>
            <person name="Frisvad J.C."/>
            <person name="Nielsen K.L."/>
        </authorList>
    </citation>
    <scope>NUCLEOTIDE SEQUENCE [LARGE SCALE GENOMIC DNA]</scope>
    <source>
        <strain evidence="2 3">IBT 35679</strain>
    </source>
</reference>
<evidence type="ECO:0008006" key="4">
    <source>
        <dbReference type="Google" id="ProtNLM"/>
    </source>
</evidence>
<name>A0AAD6CY11_9EURO</name>